<comment type="caution">
    <text evidence="1">The sequence shown here is derived from an EMBL/GenBank/DDBJ whole genome shotgun (WGS) entry which is preliminary data.</text>
</comment>
<gene>
    <name evidence="1" type="ORF">CcarbDRAFT_2209</name>
</gene>
<evidence type="ECO:0000313" key="2">
    <source>
        <dbReference type="Proteomes" id="UP000004198"/>
    </source>
</evidence>
<proteinExistence type="predicted"/>
<evidence type="ECO:0000313" key="1">
    <source>
        <dbReference type="EMBL" id="EET87332.1"/>
    </source>
</evidence>
<organism evidence="1 2">
    <name type="scientific">Clostridium carboxidivorans P7</name>
    <dbReference type="NCBI Taxonomy" id="536227"/>
    <lineage>
        <taxon>Bacteria</taxon>
        <taxon>Bacillati</taxon>
        <taxon>Bacillota</taxon>
        <taxon>Clostridia</taxon>
        <taxon>Eubacteriales</taxon>
        <taxon>Clostridiaceae</taxon>
        <taxon>Clostridium</taxon>
    </lineage>
</organism>
<keyword evidence="2" id="KW-1185">Reference proteome</keyword>
<accession>C6PTU2</accession>
<protein>
    <submittedName>
        <fullName evidence="1">Uncharacterized protein</fullName>
    </submittedName>
</protein>
<reference evidence="1 2" key="1">
    <citation type="submission" date="2009-06" db="EMBL/GenBank/DDBJ databases">
        <title>The draft genome of Clostridium carboxidivorans P7.</title>
        <authorList>
            <consortium name="US DOE Joint Genome Institute (JGI-PGF)"/>
            <person name="Lucas S."/>
            <person name="Copeland A."/>
            <person name="Lapidus A."/>
            <person name="Glavina del Rio T."/>
            <person name="Tice H."/>
            <person name="Bruce D."/>
            <person name="Goodwin L."/>
            <person name="Pitluck S."/>
            <person name="Larimer F."/>
            <person name="Land M.L."/>
            <person name="Hauser L."/>
            <person name="Hemme C.L."/>
        </authorList>
    </citation>
    <scope>NUCLEOTIDE SEQUENCE [LARGE SCALE GENOMIC DNA]</scope>
    <source>
        <strain evidence="1 2">P7</strain>
    </source>
</reference>
<dbReference type="AlphaFoldDB" id="C6PTU2"/>
<name>C6PTU2_9CLOT</name>
<dbReference type="Proteomes" id="UP000004198">
    <property type="component" value="Unassembled WGS sequence"/>
</dbReference>
<sequence length="30" mass="3520">MELKGYSYNVFMNLHNSSDIVKKITIMVIM</sequence>
<dbReference type="EMBL" id="ACVI01000032">
    <property type="protein sequence ID" value="EET87332.1"/>
    <property type="molecule type" value="Genomic_DNA"/>
</dbReference>